<keyword evidence="2" id="KW-1185">Reference proteome</keyword>
<dbReference type="Proteomes" id="UP000193642">
    <property type="component" value="Unassembled WGS sequence"/>
</dbReference>
<evidence type="ECO:0000313" key="2">
    <source>
        <dbReference type="Proteomes" id="UP000193642"/>
    </source>
</evidence>
<organism evidence="1 2">
    <name type="scientific">Rhizoclosmatium globosum</name>
    <dbReference type="NCBI Taxonomy" id="329046"/>
    <lineage>
        <taxon>Eukaryota</taxon>
        <taxon>Fungi</taxon>
        <taxon>Fungi incertae sedis</taxon>
        <taxon>Chytridiomycota</taxon>
        <taxon>Chytridiomycota incertae sedis</taxon>
        <taxon>Chytridiomycetes</taxon>
        <taxon>Chytridiales</taxon>
        <taxon>Chytriomycetaceae</taxon>
        <taxon>Rhizoclosmatium</taxon>
    </lineage>
</organism>
<dbReference type="EMBL" id="MCGO01000037">
    <property type="protein sequence ID" value="ORY39924.1"/>
    <property type="molecule type" value="Genomic_DNA"/>
</dbReference>
<dbReference type="AlphaFoldDB" id="A0A1Y2BZ13"/>
<dbReference type="OrthoDB" id="2333384at2759"/>
<evidence type="ECO:0000313" key="1">
    <source>
        <dbReference type="EMBL" id="ORY39924.1"/>
    </source>
</evidence>
<name>A0A1Y2BZ13_9FUNG</name>
<protein>
    <submittedName>
        <fullName evidence="1">Uncharacterized protein</fullName>
    </submittedName>
</protein>
<proteinExistence type="predicted"/>
<gene>
    <name evidence="1" type="ORF">BCR33DRAFT_787887</name>
</gene>
<reference evidence="1 2" key="1">
    <citation type="submission" date="2016-07" db="EMBL/GenBank/DDBJ databases">
        <title>Pervasive Adenine N6-methylation of Active Genes in Fungi.</title>
        <authorList>
            <consortium name="DOE Joint Genome Institute"/>
            <person name="Mondo S.J."/>
            <person name="Dannebaum R.O."/>
            <person name="Kuo R.C."/>
            <person name="Labutti K."/>
            <person name="Haridas S."/>
            <person name="Kuo A."/>
            <person name="Salamov A."/>
            <person name="Ahrendt S.R."/>
            <person name="Lipzen A."/>
            <person name="Sullivan W."/>
            <person name="Andreopoulos W.B."/>
            <person name="Clum A."/>
            <person name="Lindquist E."/>
            <person name="Daum C."/>
            <person name="Ramamoorthy G.K."/>
            <person name="Gryganskyi A."/>
            <person name="Culley D."/>
            <person name="Magnuson J.K."/>
            <person name="James T.Y."/>
            <person name="O'Malley M.A."/>
            <person name="Stajich J.E."/>
            <person name="Spatafora J.W."/>
            <person name="Visel A."/>
            <person name="Grigoriev I.V."/>
        </authorList>
    </citation>
    <scope>NUCLEOTIDE SEQUENCE [LARGE SCALE GENOMIC DNA]</scope>
    <source>
        <strain evidence="1 2">JEL800</strain>
    </source>
</reference>
<comment type="caution">
    <text evidence="1">The sequence shown here is derived from an EMBL/GenBank/DDBJ whole genome shotgun (WGS) entry which is preliminary data.</text>
</comment>
<sequence>MSSLIAVAGRGKSAGPNGSIIVEAGWNTPDCYLEGVALMKVENRLKSLRIQTEMTGTCETRWEIANALATDSTKLATEYESDDYKILKNTRIFQQNLEISALLPYRSGPT</sequence>
<accession>A0A1Y2BZ13</accession>